<sequence>MGFTLSEPDFSNCLASVQVLSEMSLINCLVSGLYGEFLPETIWPLAGKTMVNARL</sequence>
<protein>
    <submittedName>
        <fullName evidence="1">Uncharacterized protein</fullName>
    </submittedName>
</protein>
<gene>
    <name evidence="1" type="ORF">ACE02W_03715</name>
</gene>
<dbReference type="RefSeq" id="WP_342200804.1">
    <property type="nucleotide sequence ID" value="NZ_JBCATE010000001.1"/>
</dbReference>
<reference evidence="1 2" key="1">
    <citation type="submission" date="2024-09" db="EMBL/GenBank/DDBJ databases">
        <authorList>
            <person name="Zhang Y."/>
        </authorList>
    </citation>
    <scope>NUCLEOTIDE SEQUENCE [LARGE SCALE GENOMIC DNA]</scope>
    <source>
        <strain evidence="1 2">ZJ318</strain>
    </source>
</reference>
<dbReference type="EMBL" id="JBHFGU010000001">
    <property type="protein sequence ID" value="MFB2618921.1"/>
    <property type="molecule type" value="Genomic_DNA"/>
</dbReference>
<comment type="caution">
    <text evidence="1">The sequence shown here is derived from an EMBL/GenBank/DDBJ whole genome shotgun (WGS) entry which is preliminary data.</text>
</comment>
<accession>A0ABV4VF59</accession>
<proteinExistence type="predicted"/>
<evidence type="ECO:0000313" key="1">
    <source>
        <dbReference type="EMBL" id="MFB2618921.1"/>
    </source>
</evidence>
<name>A0ABV4VF59_9GAMM</name>
<dbReference type="Proteomes" id="UP001576708">
    <property type="component" value="Unassembled WGS sequence"/>
</dbReference>
<evidence type="ECO:0000313" key="2">
    <source>
        <dbReference type="Proteomes" id="UP001576708"/>
    </source>
</evidence>
<organism evidence="1 2">
    <name type="scientific">Shewanella mangrovisoli</name>
    <dbReference type="NCBI Taxonomy" id="2864211"/>
    <lineage>
        <taxon>Bacteria</taxon>
        <taxon>Pseudomonadati</taxon>
        <taxon>Pseudomonadota</taxon>
        <taxon>Gammaproteobacteria</taxon>
        <taxon>Alteromonadales</taxon>
        <taxon>Shewanellaceae</taxon>
        <taxon>Shewanella</taxon>
    </lineage>
</organism>
<keyword evidence="2" id="KW-1185">Reference proteome</keyword>